<feature type="transmembrane region" description="Helical" evidence="19">
    <location>
        <begin position="189"/>
        <end position="209"/>
    </location>
</feature>
<evidence type="ECO:0000256" key="12">
    <source>
        <dbReference type="ARBA" id="ARBA00022695"/>
    </source>
</evidence>
<comment type="similarity">
    <text evidence="5 18">Belongs to the CDS family.</text>
</comment>
<feature type="transmembrane region" description="Helical" evidence="19">
    <location>
        <begin position="148"/>
        <end position="168"/>
    </location>
</feature>
<feature type="transmembrane region" description="Helical" evidence="19">
    <location>
        <begin position="116"/>
        <end position="136"/>
    </location>
</feature>
<comment type="catalytic activity">
    <reaction evidence="1 18">
        <text>a 1,2-diacyl-sn-glycero-3-phosphate + CTP + H(+) = a CDP-1,2-diacyl-sn-glycerol + diphosphate</text>
        <dbReference type="Rhea" id="RHEA:16229"/>
        <dbReference type="ChEBI" id="CHEBI:15378"/>
        <dbReference type="ChEBI" id="CHEBI:33019"/>
        <dbReference type="ChEBI" id="CHEBI:37563"/>
        <dbReference type="ChEBI" id="CHEBI:58332"/>
        <dbReference type="ChEBI" id="CHEBI:58608"/>
        <dbReference type="EC" id="2.7.7.41"/>
    </reaction>
</comment>
<dbReference type="GO" id="GO:0004605">
    <property type="term" value="F:phosphatidate cytidylyltransferase activity"/>
    <property type="evidence" value="ECO:0007669"/>
    <property type="project" value="UniProtKB-EC"/>
</dbReference>
<evidence type="ECO:0000313" key="21">
    <source>
        <dbReference type="Proteomes" id="UP001629953"/>
    </source>
</evidence>
<comment type="pathway">
    <text evidence="3 18">Phospholipid metabolism; CDP-diacylglycerol biosynthesis; CDP-diacylglycerol from sn-glycerol 3-phosphate: step 3/3.</text>
</comment>
<sequence length="282" mass="30976">MLRQRIITALLLAPLAIISIFFLPMKGLAFILTAIVFIACYEWSGFISSHRKARLALSSSLGFLWLLSFCVFPLNSLVHDDVLYWLFNSAAFFWVVALLLVLSYPVSALLWRRSRLLKWMAGVLALLPFGWSILTLRGVNELHPWVGAGWVLYALLLVWSADSGAYFAGRRFGRNKLAVRVSPKKTVEGLLGGLVAAMLVCLLLLGLIPAVRGNAWVIVGASLLTALASVLGDLFESMLKREAGIKDSGALLPGHGGILDRIDSLTAALPVFTLCYLLWMFV</sequence>
<dbReference type="EMBL" id="JBEQCT010000005">
    <property type="protein sequence ID" value="MFM2485853.1"/>
    <property type="molecule type" value="Genomic_DNA"/>
</dbReference>
<feature type="transmembrane region" description="Helical" evidence="19">
    <location>
        <begin position="82"/>
        <end position="104"/>
    </location>
</feature>
<keyword evidence="12 18" id="KW-0548">Nucleotidyltransferase</keyword>
<dbReference type="PANTHER" id="PTHR46382:SF1">
    <property type="entry name" value="PHOSPHATIDATE CYTIDYLYLTRANSFERASE"/>
    <property type="match status" value="1"/>
</dbReference>
<evidence type="ECO:0000256" key="13">
    <source>
        <dbReference type="ARBA" id="ARBA00022989"/>
    </source>
</evidence>
<dbReference type="EC" id="2.7.7.41" evidence="6 18"/>
<evidence type="ECO:0000256" key="3">
    <source>
        <dbReference type="ARBA" id="ARBA00005119"/>
    </source>
</evidence>
<feature type="transmembrane region" description="Helical" evidence="19">
    <location>
        <begin position="7"/>
        <end position="23"/>
    </location>
</feature>
<evidence type="ECO:0000256" key="14">
    <source>
        <dbReference type="ARBA" id="ARBA00023098"/>
    </source>
</evidence>
<keyword evidence="21" id="KW-1185">Reference proteome</keyword>
<dbReference type="InterPro" id="IPR000374">
    <property type="entry name" value="PC_trans"/>
</dbReference>
<evidence type="ECO:0000256" key="19">
    <source>
        <dbReference type="SAM" id="Phobius"/>
    </source>
</evidence>
<accession>A0ABW9G9Y0</accession>
<keyword evidence="10 18" id="KW-0808">Transferase</keyword>
<name>A0ABW9G9Y0_9GAMM</name>
<evidence type="ECO:0000256" key="17">
    <source>
        <dbReference type="ARBA" id="ARBA00023264"/>
    </source>
</evidence>
<evidence type="ECO:0000256" key="2">
    <source>
        <dbReference type="ARBA" id="ARBA00004651"/>
    </source>
</evidence>
<evidence type="ECO:0000256" key="1">
    <source>
        <dbReference type="ARBA" id="ARBA00001698"/>
    </source>
</evidence>
<comment type="caution">
    <text evidence="20">The sequence shown here is derived from an EMBL/GenBank/DDBJ whole genome shotgun (WGS) entry which is preliminary data.</text>
</comment>
<reference evidence="20 21" key="1">
    <citation type="journal article" date="2013" name="Int. J. Syst. Evol. Microbiol.">
        <title>Celerinatantimonas yamalensis sp. nov., a cold-adapted diazotrophic bacterium from a cold permafrost brine.</title>
        <authorList>
            <person name="Shcherbakova V."/>
            <person name="Chuvilskaya N."/>
            <person name="Rivkina E."/>
            <person name="Demidov N."/>
            <person name="Uchaeva V."/>
            <person name="Suetin S."/>
            <person name="Suzina N."/>
            <person name="Gilichinsky D."/>
        </authorList>
    </citation>
    <scope>NUCLEOTIDE SEQUENCE [LARGE SCALE GENOMIC DNA]</scope>
    <source>
        <strain evidence="20 21">C7</strain>
    </source>
</reference>
<evidence type="ECO:0000256" key="6">
    <source>
        <dbReference type="ARBA" id="ARBA00012487"/>
    </source>
</evidence>
<evidence type="ECO:0000256" key="9">
    <source>
        <dbReference type="ARBA" id="ARBA00022516"/>
    </source>
</evidence>
<dbReference type="Pfam" id="PF01148">
    <property type="entry name" value="CTP_transf_1"/>
    <property type="match status" value="1"/>
</dbReference>
<keyword evidence="14" id="KW-0443">Lipid metabolism</keyword>
<dbReference type="Proteomes" id="UP001629953">
    <property type="component" value="Unassembled WGS sequence"/>
</dbReference>
<evidence type="ECO:0000256" key="4">
    <source>
        <dbReference type="ARBA" id="ARBA00005189"/>
    </source>
</evidence>
<comment type="subcellular location">
    <subcellularLocation>
        <location evidence="2">Cell membrane</location>
        <topology evidence="2">Multi-pass membrane protein</topology>
    </subcellularLocation>
</comment>
<keyword evidence="15 19" id="KW-0472">Membrane</keyword>
<evidence type="ECO:0000256" key="10">
    <source>
        <dbReference type="ARBA" id="ARBA00022679"/>
    </source>
</evidence>
<dbReference type="PANTHER" id="PTHR46382">
    <property type="entry name" value="PHOSPHATIDATE CYTIDYLYLTRANSFERASE"/>
    <property type="match status" value="1"/>
</dbReference>
<keyword evidence="8" id="KW-1003">Cell membrane</keyword>
<keyword evidence="16" id="KW-0594">Phospholipid biosynthesis</keyword>
<dbReference type="RefSeq" id="WP_408624101.1">
    <property type="nucleotide sequence ID" value="NZ_JBEQCT010000005.1"/>
</dbReference>
<dbReference type="PROSITE" id="PS01315">
    <property type="entry name" value="CDS"/>
    <property type="match status" value="1"/>
</dbReference>
<feature type="transmembrane region" description="Helical" evidence="19">
    <location>
        <begin position="29"/>
        <end position="48"/>
    </location>
</feature>
<feature type="transmembrane region" description="Helical" evidence="19">
    <location>
        <begin position="55"/>
        <end position="76"/>
    </location>
</feature>
<evidence type="ECO:0000256" key="16">
    <source>
        <dbReference type="ARBA" id="ARBA00023209"/>
    </source>
</evidence>
<evidence type="ECO:0000256" key="11">
    <source>
        <dbReference type="ARBA" id="ARBA00022692"/>
    </source>
</evidence>
<gene>
    <name evidence="20" type="ORF">ABUE30_12440</name>
</gene>
<organism evidence="20 21">
    <name type="scientific">Celerinatantimonas yamalensis</name>
    <dbReference type="NCBI Taxonomy" id="559956"/>
    <lineage>
        <taxon>Bacteria</taxon>
        <taxon>Pseudomonadati</taxon>
        <taxon>Pseudomonadota</taxon>
        <taxon>Gammaproteobacteria</taxon>
        <taxon>Celerinatantimonadaceae</taxon>
        <taxon>Celerinatantimonas</taxon>
    </lineage>
</organism>
<evidence type="ECO:0000256" key="8">
    <source>
        <dbReference type="ARBA" id="ARBA00022475"/>
    </source>
</evidence>
<evidence type="ECO:0000256" key="15">
    <source>
        <dbReference type="ARBA" id="ARBA00023136"/>
    </source>
</evidence>
<evidence type="ECO:0000256" key="7">
    <source>
        <dbReference type="ARBA" id="ARBA00019373"/>
    </source>
</evidence>
<feature type="transmembrane region" description="Helical" evidence="19">
    <location>
        <begin position="215"/>
        <end position="235"/>
    </location>
</feature>
<proteinExistence type="inferred from homology"/>
<keyword evidence="17" id="KW-1208">Phospholipid metabolism</keyword>
<evidence type="ECO:0000256" key="18">
    <source>
        <dbReference type="RuleBase" id="RU003938"/>
    </source>
</evidence>
<evidence type="ECO:0000256" key="5">
    <source>
        <dbReference type="ARBA" id="ARBA00010185"/>
    </source>
</evidence>
<keyword evidence="11 18" id="KW-0812">Transmembrane</keyword>
<comment type="pathway">
    <text evidence="4">Lipid metabolism.</text>
</comment>
<evidence type="ECO:0000313" key="20">
    <source>
        <dbReference type="EMBL" id="MFM2485853.1"/>
    </source>
</evidence>
<keyword evidence="13 19" id="KW-1133">Transmembrane helix</keyword>
<keyword evidence="9" id="KW-0444">Lipid biosynthesis</keyword>
<protein>
    <recommendedName>
        <fullName evidence="7 18">Phosphatidate cytidylyltransferase</fullName>
        <ecNumber evidence="6 18">2.7.7.41</ecNumber>
    </recommendedName>
</protein>